<dbReference type="GO" id="GO:0005524">
    <property type="term" value="F:ATP binding"/>
    <property type="evidence" value="ECO:0007669"/>
    <property type="project" value="UniProtKB-UniRule"/>
</dbReference>
<evidence type="ECO:0000256" key="8">
    <source>
        <dbReference type="ARBA" id="ARBA00022840"/>
    </source>
</evidence>
<dbReference type="EMBL" id="LIAM01000007">
    <property type="protein sequence ID" value="KRO36493.1"/>
    <property type="molecule type" value="Genomic_DNA"/>
</dbReference>
<dbReference type="Gene3D" id="3.40.50.300">
    <property type="entry name" value="P-loop containing nucleotide triphosphate hydrolases"/>
    <property type="match status" value="1"/>
</dbReference>
<evidence type="ECO:0000313" key="14">
    <source>
        <dbReference type="EMBL" id="KRO36493.1"/>
    </source>
</evidence>
<dbReference type="InterPro" id="IPR008144">
    <property type="entry name" value="Guanylate_kin-like_dom"/>
</dbReference>
<dbReference type="HAMAP" id="MF_00328">
    <property type="entry name" value="Guanylate_kinase"/>
    <property type="match status" value="1"/>
</dbReference>
<keyword evidence="7 11" id="KW-0418">Kinase</keyword>
<dbReference type="GO" id="GO:0005829">
    <property type="term" value="C:cytosol"/>
    <property type="evidence" value="ECO:0007669"/>
    <property type="project" value="TreeGrafter"/>
</dbReference>
<keyword evidence="5 11" id="KW-0808">Transferase</keyword>
<dbReference type="InterPro" id="IPR008145">
    <property type="entry name" value="GK/Ca_channel_bsu"/>
</dbReference>
<comment type="subcellular location">
    <subcellularLocation>
        <location evidence="11">Cytoplasm</location>
    </subcellularLocation>
</comment>
<accession>A0A0R2PKG2</accession>
<dbReference type="Gene3D" id="1.10.8.50">
    <property type="match status" value="1"/>
</dbReference>
<evidence type="ECO:0000256" key="3">
    <source>
        <dbReference type="ARBA" id="ARBA00012961"/>
    </source>
</evidence>
<feature type="compositionally biased region" description="Low complexity" evidence="12">
    <location>
        <begin position="1"/>
        <end position="20"/>
    </location>
</feature>
<feature type="region of interest" description="Disordered" evidence="12">
    <location>
        <begin position="1"/>
        <end position="23"/>
    </location>
</feature>
<evidence type="ECO:0000256" key="11">
    <source>
        <dbReference type="HAMAP-Rule" id="MF_00328"/>
    </source>
</evidence>
<dbReference type="SUPFAM" id="SSF52540">
    <property type="entry name" value="P-loop containing nucleoside triphosphate hydrolases"/>
    <property type="match status" value="1"/>
</dbReference>
<evidence type="ECO:0000256" key="2">
    <source>
        <dbReference type="ARBA" id="ARBA00005790"/>
    </source>
</evidence>
<dbReference type="InterPro" id="IPR055201">
    <property type="entry name" value="IHF-like_H2TH"/>
</dbReference>
<evidence type="ECO:0000313" key="15">
    <source>
        <dbReference type="Proteomes" id="UP000053274"/>
    </source>
</evidence>
<evidence type="ECO:0000256" key="1">
    <source>
        <dbReference type="ARBA" id="ARBA00003531"/>
    </source>
</evidence>
<reference evidence="14 15" key="1">
    <citation type="submission" date="2015-10" db="EMBL/GenBank/DDBJ databases">
        <title>Metagenome-Assembled Genomes uncover a global brackish microbiome.</title>
        <authorList>
            <person name="Hugerth L.W."/>
            <person name="Larsson J."/>
            <person name="Alneberg J."/>
            <person name="Lindh M.V."/>
            <person name="Legrand C."/>
            <person name="Pinhassi J."/>
            <person name="Andersson A.F."/>
        </authorList>
    </citation>
    <scope>NUCLEOTIDE SEQUENCE [LARGE SCALE GENOMIC DNA]</scope>
    <source>
        <strain evidence="14">BACL15 MAG-120619-bin91</strain>
    </source>
</reference>
<dbReference type="InterPro" id="IPR047806">
    <property type="entry name" value="IHF_actinobact"/>
</dbReference>
<dbReference type="InterPro" id="IPR027417">
    <property type="entry name" value="P-loop_NTPase"/>
</dbReference>
<dbReference type="AlphaFoldDB" id="A0A0R2PKG2"/>
<dbReference type="PROSITE" id="PS00856">
    <property type="entry name" value="GUANYLATE_KINASE_1"/>
    <property type="match status" value="1"/>
</dbReference>
<comment type="catalytic activity">
    <reaction evidence="10 11">
        <text>GMP + ATP = GDP + ADP</text>
        <dbReference type="Rhea" id="RHEA:20780"/>
        <dbReference type="ChEBI" id="CHEBI:30616"/>
        <dbReference type="ChEBI" id="CHEBI:58115"/>
        <dbReference type="ChEBI" id="CHEBI:58189"/>
        <dbReference type="ChEBI" id="CHEBI:456216"/>
        <dbReference type="EC" id="2.7.4.8"/>
    </reaction>
</comment>
<dbReference type="GO" id="GO:0004385">
    <property type="term" value="F:GMP kinase activity"/>
    <property type="evidence" value="ECO:0007669"/>
    <property type="project" value="UniProtKB-UniRule"/>
</dbReference>
<dbReference type="Gene3D" id="3.30.63.10">
    <property type="entry name" value="Guanylate Kinase phosphate binding domain"/>
    <property type="match status" value="1"/>
</dbReference>
<comment type="caution">
    <text evidence="14">The sequence shown here is derived from an EMBL/GenBank/DDBJ whole genome shotgun (WGS) entry which is preliminary data.</text>
</comment>
<dbReference type="Proteomes" id="UP000053274">
    <property type="component" value="Unassembled WGS sequence"/>
</dbReference>
<dbReference type="InterPro" id="IPR020590">
    <property type="entry name" value="Guanylate_kinase_CS"/>
</dbReference>
<dbReference type="Pfam" id="PF22525">
    <property type="entry name" value="H2TH_5"/>
    <property type="match status" value="1"/>
</dbReference>
<dbReference type="GO" id="GO:0003676">
    <property type="term" value="F:nucleic acid binding"/>
    <property type="evidence" value="ECO:0007669"/>
    <property type="project" value="InterPro"/>
</dbReference>
<dbReference type="SUPFAM" id="SSF46946">
    <property type="entry name" value="S13-like H2TH domain"/>
    <property type="match status" value="1"/>
</dbReference>
<evidence type="ECO:0000256" key="7">
    <source>
        <dbReference type="ARBA" id="ARBA00022777"/>
    </source>
</evidence>
<evidence type="ECO:0000256" key="12">
    <source>
        <dbReference type="SAM" id="MobiDB-lite"/>
    </source>
</evidence>
<protein>
    <recommendedName>
        <fullName evidence="4 11">Guanylate kinase</fullName>
        <ecNumber evidence="3 11">2.7.4.8</ecNumber>
    </recommendedName>
    <alternativeName>
        <fullName evidence="9 11">GMP kinase</fullName>
    </alternativeName>
</protein>
<comment type="caution">
    <text evidence="11">Lacks conserved residue(s) required for the propagation of feature annotation.</text>
</comment>
<keyword evidence="6 11" id="KW-0547">Nucleotide-binding</keyword>
<dbReference type="NCBIfam" id="TIGR03263">
    <property type="entry name" value="guanyl_kin"/>
    <property type="match status" value="1"/>
</dbReference>
<feature type="domain" description="Guanylate kinase-like" evidence="13">
    <location>
        <begin position="113"/>
        <end position="290"/>
    </location>
</feature>
<evidence type="ECO:0000256" key="4">
    <source>
        <dbReference type="ARBA" id="ARBA00016296"/>
    </source>
</evidence>
<dbReference type="FunFam" id="3.30.63.10:FF:000002">
    <property type="entry name" value="Guanylate kinase 1"/>
    <property type="match status" value="1"/>
</dbReference>
<dbReference type="InterPro" id="IPR010979">
    <property type="entry name" value="Ribosomal_uS13-like_H2TH"/>
</dbReference>
<evidence type="ECO:0000256" key="9">
    <source>
        <dbReference type="ARBA" id="ARBA00030128"/>
    </source>
</evidence>
<evidence type="ECO:0000256" key="5">
    <source>
        <dbReference type="ARBA" id="ARBA00022679"/>
    </source>
</evidence>
<dbReference type="PANTHER" id="PTHR23117">
    <property type="entry name" value="GUANYLATE KINASE-RELATED"/>
    <property type="match status" value="1"/>
</dbReference>
<organism evidence="14 15">
    <name type="scientific">Actinobacteria bacterium BACL15 MAG-120619-bin91</name>
    <dbReference type="NCBI Taxonomy" id="1655562"/>
    <lineage>
        <taxon>Bacteria</taxon>
        <taxon>Bacillati</taxon>
        <taxon>Actinomycetota</taxon>
        <taxon>Actinomycetes</taxon>
        <taxon>Actinomycetes incertae sedis</taxon>
        <taxon>ac1 cluster</taxon>
    </lineage>
</organism>
<comment type="function">
    <text evidence="1 11">Essential for recycling GMP and indirectly, cGMP.</text>
</comment>
<evidence type="ECO:0000259" key="13">
    <source>
        <dbReference type="PROSITE" id="PS50052"/>
    </source>
</evidence>
<dbReference type="SMART" id="SM00072">
    <property type="entry name" value="GuKc"/>
    <property type="match status" value="1"/>
</dbReference>
<keyword evidence="11" id="KW-0963">Cytoplasm</keyword>
<dbReference type="PROSITE" id="PS50052">
    <property type="entry name" value="GUANYLATE_KINASE_2"/>
    <property type="match status" value="1"/>
</dbReference>
<evidence type="ECO:0000256" key="6">
    <source>
        <dbReference type="ARBA" id="ARBA00022741"/>
    </source>
</evidence>
<proteinExistence type="inferred from homology"/>
<sequence>MGTPPQLTAQQRQAALAKASASRKRRAEVKAQIKSGEHNIDSVLTLAGTDEAVGKMRVKELLESFTGVGKIRANTMMERLNISPTRRIQGLGRHQIRELREEFLRPEHLSNPGRLIVLSGPGGVGKSTIAKQLRQAGDFWVSVSFTTRKPRVNEIDGHDYFFVTESVFARMISNNEFLEWAEFAGNRYGTPQAQVEQALREGKNVLLEIEIAGAKQVKAHLPQSILVFLEPPSWEELVSRLVGRGTDGAERRAERLELAQEELAAAAFFDVILVNDQVESVVQRLVELAQN</sequence>
<dbReference type="Pfam" id="PF00625">
    <property type="entry name" value="Guanylate_kin"/>
    <property type="match status" value="1"/>
</dbReference>
<dbReference type="PANTHER" id="PTHR23117:SF13">
    <property type="entry name" value="GUANYLATE KINASE"/>
    <property type="match status" value="1"/>
</dbReference>
<name>A0A0R2PKG2_9ACTN</name>
<gene>
    <name evidence="11" type="primary">gmk</name>
    <name evidence="14" type="ORF">ABR54_01840</name>
</gene>
<dbReference type="CDD" id="cd00071">
    <property type="entry name" value="GMPK"/>
    <property type="match status" value="1"/>
</dbReference>
<dbReference type="EC" id="2.7.4.8" evidence="3 11"/>
<keyword evidence="8 11" id="KW-0067">ATP-binding</keyword>
<comment type="similarity">
    <text evidence="2 11">Belongs to the guanylate kinase family.</text>
</comment>
<evidence type="ECO:0000256" key="10">
    <source>
        <dbReference type="ARBA" id="ARBA00048594"/>
    </source>
</evidence>
<dbReference type="NCBIfam" id="NF041260">
    <property type="entry name" value="actino_IHF"/>
    <property type="match status" value="1"/>
</dbReference>
<dbReference type="InterPro" id="IPR017665">
    <property type="entry name" value="Guanylate_kinase"/>
</dbReference>